<reference evidence="1" key="1">
    <citation type="submission" date="2023-11" db="EMBL/GenBank/DDBJ databases">
        <authorList>
            <person name="Poullet M."/>
        </authorList>
    </citation>
    <scope>NUCLEOTIDE SEQUENCE</scope>
    <source>
        <strain evidence="1">E1834</strain>
    </source>
</reference>
<evidence type="ECO:0000313" key="1">
    <source>
        <dbReference type="EMBL" id="CAK5111764.1"/>
    </source>
</evidence>
<accession>A0ACB1AYV8</accession>
<sequence>MANKHQQEKSSFFDEITNDDSKFFLNTLPLFSPTGKIENVFGARQDDDKENFLNLSTLSTTSTLKKKYTRPNKNMLAKNRKFQKTPKKSVPTAAYKNLFKEIVQQQTRNKLNLNESAVDALIESSEDFSRSFFQCANVAAIHCGRKTVMSKDFELVRYILNAFGSNLLK</sequence>
<comment type="caution">
    <text evidence="1">The sequence shown here is derived from an EMBL/GenBank/DDBJ whole genome shotgun (WGS) entry which is preliminary data.</text>
</comment>
<name>A0ACB1AYV8_MELEN</name>
<evidence type="ECO:0000313" key="2">
    <source>
        <dbReference type="Proteomes" id="UP001497535"/>
    </source>
</evidence>
<protein>
    <submittedName>
        <fullName evidence="1">Uncharacterized protein</fullName>
    </submittedName>
</protein>
<keyword evidence="2" id="KW-1185">Reference proteome</keyword>
<gene>
    <name evidence="1" type="ORF">MENTE1834_LOCUS44749</name>
</gene>
<proteinExistence type="predicted"/>
<dbReference type="Proteomes" id="UP001497535">
    <property type="component" value="Unassembled WGS sequence"/>
</dbReference>
<dbReference type="EMBL" id="CAVMJV010000140">
    <property type="protein sequence ID" value="CAK5111764.1"/>
    <property type="molecule type" value="Genomic_DNA"/>
</dbReference>
<organism evidence="1 2">
    <name type="scientific">Meloidogyne enterolobii</name>
    <name type="common">Root-knot nematode worm</name>
    <name type="synonym">Meloidogyne mayaguensis</name>
    <dbReference type="NCBI Taxonomy" id="390850"/>
    <lineage>
        <taxon>Eukaryota</taxon>
        <taxon>Metazoa</taxon>
        <taxon>Ecdysozoa</taxon>
        <taxon>Nematoda</taxon>
        <taxon>Chromadorea</taxon>
        <taxon>Rhabditida</taxon>
        <taxon>Tylenchina</taxon>
        <taxon>Tylenchomorpha</taxon>
        <taxon>Tylenchoidea</taxon>
        <taxon>Meloidogynidae</taxon>
        <taxon>Meloidogyninae</taxon>
        <taxon>Meloidogyne</taxon>
    </lineage>
</organism>